<comment type="caution">
    <text evidence="10">The sequence shown here is derived from an EMBL/GenBank/DDBJ whole genome shotgun (WGS) entry which is preliminary data.</text>
</comment>
<dbReference type="NCBIfam" id="NF000585">
    <property type="entry name" value="PRK00010.1"/>
    <property type="match status" value="1"/>
</dbReference>
<dbReference type="InterPro" id="IPR031309">
    <property type="entry name" value="Ribosomal_uL5_C"/>
</dbReference>
<feature type="domain" description="Large ribosomal subunit protein uL5 C-terminal" evidence="9">
    <location>
        <begin position="86"/>
        <end position="178"/>
    </location>
</feature>
<keyword evidence="3 6" id="KW-0687">Ribonucleoprotein</keyword>
<keyword evidence="11" id="KW-1185">Reference proteome</keyword>
<dbReference type="Proteomes" id="UP000054010">
    <property type="component" value="Unassembled WGS sequence"/>
</dbReference>
<evidence type="ECO:0000256" key="2">
    <source>
        <dbReference type="ARBA" id="ARBA00022980"/>
    </source>
</evidence>
<evidence type="ECO:0000256" key="6">
    <source>
        <dbReference type="HAMAP-Rule" id="MF_01333"/>
    </source>
</evidence>
<protein>
    <recommendedName>
        <fullName evidence="4 6">Large ribosomal subunit protein uL5</fullName>
    </recommendedName>
</protein>
<sequence>MTVRLREKYLSEIVPALMQEFKYSSVMQVPRLTKVVVNIGVGEAVQNSKALDAAVADLTTITGQKPVITKAKKSIASFKLREGMAIGTMVTLRSERMYDFLDRLVNLALPRIRDFRGVSRSSFDGRGNYSLGLREQIVFPDIDYDKIDKIRGLEVVIVTTATDDEQAYALLKRLGMPFRD</sequence>
<dbReference type="FunFam" id="3.30.1440.10:FF:000001">
    <property type="entry name" value="50S ribosomal protein L5"/>
    <property type="match status" value="1"/>
</dbReference>
<dbReference type="GO" id="GO:0006412">
    <property type="term" value="P:translation"/>
    <property type="evidence" value="ECO:0007669"/>
    <property type="project" value="UniProtKB-UniRule"/>
</dbReference>
<keyword evidence="6" id="KW-0820">tRNA-binding</keyword>
<dbReference type="InterPro" id="IPR002132">
    <property type="entry name" value="Ribosomal_uL5"/>
</dbReference>
<evidence type="ECO:0000256" key="5">
    <source>
        <dbReference type="ARBA" id="ARBA00058604"/>
    </source>
</evidence>
<comment type="similarity">
    <text evidence="1 6 7">Belongs to the universal ribosomal protein uL5 family.</text>
</comment>
<name>E1IA37_9CHLR</name>
<dbReference type="InterPro" id="IPR020930">
    <property type="entry name" value="Ribosomal_uL5_bac-type"/>
</dbReference>
<proteinExistence type="inferred from homology"/>
<reference evidence="10 11" key="1">
    <citation type="journal article" date="2011" name="J. Bacteriol.">
        <title>Draft genome sequence of the anoxygenic filamentous phototrophic bacterium Oscillochloris trichoides subsp. DG-6.</title>
        <authorList>
            <person name="Kuznetsov B.B."/>
            <person name="Ivanovsky R.N."/>
            <person name="Keppen O.I."/>
            <person name="Sukhacheva M.V."/>
            <person name="Bumazhkin B.K."/>
            <person name="Patutina E.O."/>
            <person name="Beletsky A.V."/>
            <person name="Mardanov A.V."/>
            <person name="Baslerov R.V."/>
            <person name="Panteleeva A.N."/>
            <person name="Kolganova T.V."/>
            <person name="Ravin N.V."/>
            <person name="Skryabin K.G."/>
        </authorList>
    </citation>
    <scope>NUCLEOTIDE SEQUENCE [LARGE SCALE GENOMIC DNA]</scope>
    <source>
        <strain evidence="10 11">DG-6</strain>
    </source>
</reference>
<dbReference type="HAMAP" id="MF_01333_B">
    <property type="entry name" value="Ribosomal_uL5_B"/>
    <property type="match status" value="1"/>
</dbReference>
<dbReference type="InterPro" id="IPR031310">
    <property type="entry name" value="Ribosomal_uL5_N"/>
</dbReference>
<dbReference type="InterPro" id="IPR020929">
    <property type="entry name" value="Ribosomal_uL5_CS"/>
</dbReference>
<dbReference type="Gene3D" id="3.30.1440.10">
    <property type="match status" value="1"/>
</dbReference>
<keyword evidence="6" id="KW-0694">RNA-binding</keyword>
<evidence type="ECO:0000256" key="1">
    <source>
        <dbReference type="ARBA" id="ARBA00008553"/>
    </source>
</evidence>
<dbReference type="Pfam" id="PF00673">
    <property type="entry name" value="Ribosomal_L5_C"/>
    <property type="match status" value="1"/>
</dbReference>
<dbReference type="InterPro" id="IPR022803">
    <property type="entry name" value="Ribosomal_uL5_dom_sf"/>
</dbReference>
<dbReference type="PIRSF" id="PIRSF002161">
    <property type="entry name" value="Ribosomal_L5"/>
    <property type="match status" value="1"/>
</dbReference>
<evidence type="ECO:0000256" key="4">
    <source>
        <dbReference type="ARBA" id="ARBA00035245"/>
    </source>
</evidence>
<dbReference type="PANTHER" id="PTHR11994">
    <property type="entry name" value="60S RIBOSOMAL PROTEIN L11-RELATED"/>
    <property type="match status" value="1"/>
</dbReference>
<dbReference type="eggNOG" id="COG0094">
    <property type="taxonomic scope" value="Bacteria"/>
</dbReference>
<keyword evidence="6" id="KW-0699">rRNA-binding</keyword>
<dbReference type="STRING" id="765420.OSCT_0188"/>
<comment type="function">
    <text evidence="5">This is one of the proteins that bind and probably mediate the attachment of the 5S RNA into the large ribosomal subunit, where it forms part of the central protuberance. In the 70S ribosome it contacts protein S13 of the 30S subunit (bridge B1b), connecting the 2 subunits; this bridge is implicated in subunit movement. Contacts the P site tRNA; the 5S rRNA and some of its associated proteins might help stabilize positioning of ribosome-bound tRNAs.</text>
</comment>
<evidence type="ECO:0000259" key="8">
    <source>
        <dbReference type="Pfam" id="PF00281"/>
    </source>
</evidence>
<dbReference type="EMBL" id="ADVR01000003">
    <property type="protein sequence ID" value="EFO82039.1"/>
    <property type="molecule type" value="Genomic_DNA"/>
</dbReference>
<dbReference type="GO" id="GO:0019843">
    <property type="term" value="F:rRNA binding"/>
    <property type="evidence" value="ECO:0007669"/>
    <property type="project" value="UniProtKB-UniRule"/>
</dbReference>
<dbReference type="GO" id="GO:0000049">
    <property type="term" value="F:tRNA binding"/>
    <property type="evidence" value="ECO:0007669"/>
    <property type="project" value="UniProtKB-UniRule"/>
</dbReference>
<dbReference type="AlphaFoldDB" id="E1IA37"/>
<comment type="function">
    <text evidence="6">This is 1 of the proteins that bind and probably mediate the attachment of the 5S RNA into the large ribosomal subunit, where it forms part of the central protuberance. In the 70S ribosome it contacts protein S13 of the 30S subunit (bridge B1b), connecting the 2 subunits; this bridge is implicated in subunit movement. Contacts the P site tRNA; the 5S rRNA and some of its associated proteins might help stabilize positioning of ribosome-bound tRNAs.</text>
</comment>
<evidence type="ECO:0000259" key="9">
    <source>
        <dbReference type="Pfam" id="PF00673"/>
    </source>
</evidence>
<keyword evidence="2 6" id="KW-0689">Ribosomal protein</keyword>
<evidence type="ECO:0000313" key="10">
    <source>
        <dbReference type="EMBL" id="EFO82039.1"/>
    </source>
</evidence>
<gene>
    <name evidence="6" type="primary">rplE</name>
    <name evidence="10" type="ORF">OSCT_0188</name>
</gene>
<dbReference type="GO" id="GO:1990904">
    <property type="term" value="C:ribonucleoprotein complex"/>
    <property type="evidence" value="ECO:0007669"/>
    <property type="project" value="UniProtKB-KW"/>
</dbReference>
<dbReference type="GO" id="GO:0003735">
    <property type="term" value="F:structural constituent of ribosome"/>
    <property type="evidence" value="ECO:0007669"/>
    <property type="project" value="InterPro"/>
</dbReference>
<organism evidence="10 11">
    <name type="scientific">Oscillochloris trichoides DG-6</name>
    <dbReference type="NCBI Taxonomy" id="765420"/>
    <lineage>
        <taxon>Bacteria</taxon>
        <taxon>Bacillati</taxon>
        <taxon>Chloroflexota</taxon>
        <taxon>Chloroflexia</taxon>
        <taxon>Chloroflexales</taxon>
        <taxon>Chloroflexineae</taxon>
        <taxon>Oscillochloridaceae</taxon>
        <taxon>Oscillochloris</taxon>
    </lineage>
</organism>
<evidence type="ECO:0000313" key="11">
    <source>
        <dbReference type="Proteomes" id="UP000054010"/>
    </source>
</evidence>
<dbReference type="GO" id="GO:0005840">
    <property type="term" value="C:ribosome"/>
    <property type="evidence" value="ECO:0007669"/>
    <property type="project" value="UniProtKB-KW"/>
</dbReference>
<feature type="domain" description="Large ribosomal subunit protein uL5 N-terminal" evidence="8">
    <location>
        <begin position="25"/>
        <end position="81"/>
    </location>
</feature>
<dbReference type="OrthoDB" id="9806626at2"/>
<dbReference type="Pfam" id="PF00281">
    <property type="entry name" value="Ribosomal_L5"/>
    <property type="match status" value="1"/>
</dbReference>
<dbReference type="PROSITE" id="PS00358">
    <property type="entry name" value="RIBOSOMAL_L5"/>
    <property type="match status" value="1"/>
</dbReference>
<dbReference type="SUPFAM" id="SSF55282">
    <property type="entry name" value="RL5-like"/>
    <property type="match status" value="1"/>
</dbReference>
<accession>E1IA37</accession>
<evidence type="ECO:0000256" key="7">
    <source>
        <dbReference type="RuleBase" id="RU003930"/>
    </source>
</evidence>
<dbReference type="HOGENOM" id="CLU_061015_2_1_0"/>
<evidence type="ECO:0000256" key="3">
    <source>
        <dbReference type="ARBA" id="ARBA00023274"/>
    </source>
</evidence>
<comment type="subunit">
    <text evidence="6">Part of the 50S ribosomal subunit; part of the 5S rRNA/L5/L18/L25 subcomplex. Contacts the 5S rRNA and the P site tRNA. Forms a bridge to the 30S subunit in the 70S ribosome.</text>
</comment>